<gene>
    <name evidence="1" type="ORF">CBRE1094_LOCUS37346</name>
</gene>
<dbReference type="AlphaFoldDB" id="A0A7S2NAF1"/>
<accession>A0A7S2NAF1</accession>
<proteinExistence type="predicted"/>
<reference evidence="1" key="1">
    <citation type="submission" date="2021-01" db="EMBL/GenBank/DDBJ databases">
        <authorList>
            <person name="Corre E."/>
            <person name="Pelletier E."/>
            <person name="Niang G."/>
            <person name="Scheremetjew M."/>
            <person name="Finn R."/>
            <person name="Kale V."/>
            <person name="Holt S."/>
            <person name="Cochrane G."/>
            <person name="Meng A."/>
            <person name="Brown T."/>
            <person name="Cohen L."/>
        </authorList>
    </citation>
    <scope>NUCLEOTIDE SEQUENCE</scope>
    <source>
        <strain evidence="1">UTEX LB 985</strain>
    </source>
</reference>
<organism evidence="1">
    <name type="scientific">Haptolina brevifila</name>
    <dbReference type="NCBI Taxonomy" id="156173"/>
    <lineage>
        <taxon>Eukaryota</taxon>
        <taxon>Haptista</taxon>
        <taxon>Haptophyta</taxon>
        <taxon>Prymnesiophyceae</taxon>
        <taxon>Prymnesiales</taxon>
        <taxon>Prymnesiaceae</taxon>
        <taxon>Haptolina</taxon>
    </lineage>
</organism>
<protein>
    <submittedName>
        <fullName evidence="1">Uncharacterized protein</fullName>
    </submittedName>
</protein>
<sequence>MFSTSPYAVVPEYLKDEATIVSEIAQWKGDIMKVAFNADSTPIPDPVKGSYLITSVPELERIAENALNRITKCVPPSHIAPFPWSPTGRFHNEMEVMKSNFHSCANESWNSTTPDFVVGDNSTEQLAAALYYEGIVRQNERNMRKRNTSENSGHFDLERTLSVNKWAGHGPEAEQVGLIKLVANAPHRQLLRPKATGETLVKEVGAFDAVKQRRRLVASTGGDDKPVPLLGPLPSAGGLIPASVAQQLGVVSSKQQGKRPIAAVTISSDDEEGVEEVSAPTAQLPTAAPPAPAMALQQAGSGKKLAGRESETKNKWLCTCKDPTVEASEGRIWHDSRCIRGRWARNLTVSFAPTVGDRVQILQPGTGQRVDVGLQGGKYYVFTTKKPPWQAG</sequence>
<evidence type="ECO:0000313" key="1">
    <source>
        <dbReference type="EMBL" id="CAD9529152.1"/>
    </source>
</evidence>
<name>A0A7S2NAF1_9EUKA</name>
<dbReference type="EMBL" id="HBGU01068495">
    <property type="protein sequence ID" value="CAD9529152.1"/>
    <property type="molecule type" value="Transcribed_RNA"/>
</dbReference>